<dbReference type="RefSeq" id="XP_062682696.1">
    <property type="nucleotide sequence ID" value="XM_062829085.1"/>
</dbReference>
<organism evidence="2 3">
    <name type="scientific">Neurospora tetraspora</name>
    <dbReference type="NCBI Taxonomy" id="94610"/>
    <lineage>
        <taxon>Eukaryota</taxon>
        <taxon>Fungi</taxon>
        <taxon>Dikarya</taxon>
        <taxon>Ascomycota</taxon>
        <taxon>Pezizomycotina</taxon>
        <taxon>Sordariomycetes</taxon>
        <taxon>Sordariomycetidae</taxon>
        <taxon>Sordariales</taxon>
        <taxon>Sordariaceae</taxon>
        <taxon>Neurospora</taxon>
    </lineage>
</organism>
<evidence type="ECO:0000259" key="1">
    <source>
        <dbReference type="Pfam" id="PF06985"/>
    </source>
</evidence>
<sequence length="739" mass="84248">MSDKQTQASHVPDGEGRLSSHSAACWQLVAKIPFFRQVDQEQEEDGNSLNLCQRCKEIDLNGIFNDTSVFFDSETVLFLGILDKESTCALCRLFYSMRRTAPDGKPTDSYNLRKYCFGEFFDAEECTLWAVDPAKSSLLQLGKFSAKPTLLDMRHSWFIPHSPSSDFNQPMRPWPNKRAVKGLPVKETSVNYPLLRCWIKECEDDHPGCSLRSSEPTKSHTGPTIRGIDCRTRKIVELQPGDQYIALSYVWGNKPFLENKGNRALPTNAPKVIEDAMIVVRELGQRYLWVDQYCIDQHDEQAKHAQIRNMAHIYEGSYATIVAFSGENSSCGLPGVSSTPRIPQPRFTSSRLTLLGFTPVLTRQSFEASIWSKRGWTFQEALLSRRLLIFAPEQVYFHCPSGIWAENSTPAPRLDVSSYIDHQSADWKREMRSIFPLTRVHDSTYGFQVETFDIQDLLPLIEGYGRRQLSFQADALDAFRGLLSRVSIVTYWGIPAYDLPQSHRGSFVLDGSEADALFLQCLFWIPLHTATRTQYLGRREGFPSWSWLGWRTPVTFAWHYPKYDIDAMMLPTVKVEDENGALLSLVDVIESSGTEMERSRALPERTTYLWLEGLVLTLGFQRGSRRDGRPFRFCLNHPLGYSDPPCEMRDSCKQRTYASGGLLARHNQIEFRLEAMGPIEIYERILERTWDCILLFTRDPSELYFLILDEGDDAAYCVGTLCVGDSSGDLIEKLKTKEG</sequence>
<evidence type="ECO:0000313" key="2">
    <source>
        <dbReference type="EMBL" id="KAK3347614.1"/>
    </source>
</evidence>
<name>A0AAE0JHI6_9PEZI</name>
<proteinExistence type="predicted"/>
<keyword evidence="3" id="KW-1185">Reference proteome</keyword>
<feature type="domain" description="Heterokaryon incompatibility" evidence="1">
    <location>
        <begin position="244"/>
        <end position="380"/>
    </location>
</feature>
<dbReference type="PANTHER" id="PTHR33112:SF12">
    <property type="entry name" value="HETEROKARYON INCOMPATIBILITY DOMAIN-CONTAINING PROTEIN"/>
    <property type="match status" value="1"/>
</dbReference>
<protein>
    <submittedName>
        <fullName evidence="2">Heterokaryon incompatibility protein-domain-containing protein</fullName>
    </submittedName>
</protein>
<accession>A0AAE0JHI6</accession>
<reference evidence="2" key="2">
    <citation type="submission" date="2023-06" db="EMBL/GenBank/DDBJ databases">
        <authorList>
            <consortium name="Lawrence Berkeley National Laboratory"/>
            <person name="Haridas S."/>
            <person name="Hensen N."/>
            <person name="Bonometti L."/>
            <person name="Westerberg I."/>
            <person name="Brannstrom I.O."/>
            <person name="Guillou S."/>
            <person name="Cros-Aarteil S."/>
            <person name="Calhoun S."/>
            <person name="Kuo A."/>
            <person name="Mondo S."/>
            <person name="Pangilinan J."/>
            <person name="Riley R."/>
            <person name="Labutti K."/>
            <person name="Andreopoulos B."/>
            <person name="Lipzen A."/>
            <person name="Chen C."/>
            <person name="Yanf M."/>
            <person name="Daum C."/>
            <person name="Ng V."/>
            <person name="Clum A."/>
            <person name="Steindorff A."/>
            <person name="Ohm R."/>
            <person name="Martin F."/>
            <person name="Silar P."/>
            <person name="Natvig D."/>
            <person name="Lalanne C."/>
            <person name="Gautier V."/>
            <person name="Ament-Velasquez S.L."/>
            <person name="Kruys A."/>
            <person name="Hutchinson M.I."/>
            <person name="Powell A.J."/>
            <person name="Barry K."/>
            <person name="Miller A.N."/>
            <person name="Grigoriev I.V."/>
            <person name="Debuchy R."/>
            <person name="Gladieux P."/>
            <person name="Thoren M.H."/>
            <person name="Johannesson H."/>
        </authorList>
    </citation>
    <scope>NUCLEOTIDE SEQUENCE</scope>
    <source>
        <strain evidence="2">CBS 560.94</strain>
    </source>
</reference>
<comment type="caution">
    <text evidence="2">The sequence shown here is derived from an EMBL/GenBank/DDBJ whole genome shotgun (WGS) entry which is preliminary data.</text>
</comment>
<dbReference type="Pfam" id="PF06985">
    <property type="entry name" value="HET"/>
    <property type="match status" value="1"/>
</dbReference>
<reference evidence="2" key="1">
    <citation type="journal article" date="2023" name="Mol. Phylogenet. Evol.">
        <title>Genome-scale phylogeny and comparative genomics of the fungal order Sordariales.</title>
        <authorList>
            <person name="Hensen N."/>
            <person name="Bonometti L."/>
            <person name="Westerberg I."/>
            <person name="Brannstrom I.O."/>
            <person name="Guillou S."/>
            <person name="Cros-Aarteil S."/>
            <person name="Calhoun S."/>
            <person name="Haridas S."/>
            <person name="Kuo A."/>
            <person name="Mondo S."/>
            <person name="Pangilinan J."/>
            <person name="Riley R."/>
            <person name="LaButti K."/>
            <person name="Andreopoulos B."/>
            <person name="Lipzen A."/>
            <person name="Chen C."/>
            <person name="Yan M."/>
            <person name="Daum C."/>
            <person name="Ng V."/>
            <person name="Clum A."/>
            <person name="Steindorff A."/>
            <person name="Ohm R.A."/>
            <person name="Martin F."/>
            <person name="Silar P."/>
            <person name="Natvig D.O."/>
            <person name="Lalanne C."/>
            <person name="Gautier V."/>
            <person name="Ament-Velasquez S.L."/>
            <person name="Kruys A."/>
            <person name="Hutchinson M.I."/>
            <person name="Powell A.J."/>
            <person name="Barry K."/>
            <person name="Miller A.N."/>
            <person name="Grigoriev I.V."/>
            <person name="Debuchy R."/>
            <person name="Gladieux P."/>
            <person name="Hiltunen Thoren M."/>
            <person name="Johannesson H."/>
        </authorList>
    </citation>
    <scope>NUCLEOTIDE SEQUENCE</scope>
    <source>
        <strain evidence="2">CBS 560.94</strain>
    </source>
</reference>
<dbReference type="InterPro" id="IPR010730">
    <property type="entry name" value="HET"/>
</dbReference>
<dbReference type="GeneID" id="87866239"/>
<evidence type="ECO:0000313" key="3">
    <source>
        <dbReference type="Proteomes" id="UP001278500"/>
    </source>
</evidence>
<dbReference type="Proteomes" id="UP001278500">
    <property type="component" value="Unassembled WGS sequence"/>
</dbReference>
<gene>
    <name evidence="2" type="ORF">B0H65DRAFT_538339</name>
</gene>
<dbReference type="EMBL" id="JAUEPP010000003">
    <property type="protein sequence ID" value="KAK3347614.1"/>
    <property type="molecule type" value="Genomic_DNA"/>
</dbReference>
<dbReference type="AlphaFoldDB" id="A0AAE0JHI6"/>
<dbReference type="PANTHER" id="PTHR33112">
    <property type="entry name" value="DOMAIN PROTEIN, PUTATIVE-RELATED"/>
    <property type="match status" value="1"/>
</dbReference>